<gene>
    <name evidence="12" type="ORF">LECACI_7A002851</name>
</gene>
<evidence type="ECO:0000256" key="2">
    <source>
        <dbReference type="ARBA" id="ARBA00004123"/>
    </source>
</evidence>
<feature type="compositionally biased region" description="Polar residues" evidence="11">
    <location>
        <begin position="1"/>
        <end position="11"/>
    </location>
</feature>
<comment type="function">
    <text evidence="1 10">Core component of nucleosome. Nucleosomes wrap and compact DNA into chromatin, limiting DNA accessibility to the cellular machineries which require DNA as a template. Histones thereby play a central role in transcription regulation, DNA repair, DNA replication and chromosomal stability. DNA accessibility is regulated via a complex set of post-translational modifications of histones, also called histone code, and nucleosome remodeling.</text>
</comment>
<keyword evidence="6 10" id="KW-0158">Chromosome</keyword>
<dbReference type="EMBL" id="CAVMBE010000013">
    <property type="protein sequence ID" value="CAK3925828.1"/>
    <property type="molecule type" value="Genomic_DNA"/>
</dbReference>
<feature type="compositionally biased region" description="Gly residues" evidence="11">
    <location>
        <begin position="41"/>
        <end position="56"/>
    </location>
</feature>
<comment type="subunit">
    <text evidence="5 10">The nucleosome is a histone octamer containing two molecules each of H2A, H2B, H3 and H4 assembled in one H3-H4 heterotetramer and two H2A-H2B heterodimers. The octamer wraps approximately 147 bp of DNA.</text>
</comment>
<name>A0AAI8YVP2_9PEZI</name>
<dbReference type="CDD" id="cd22912">
    <property type="entry name" value="HFD_H4"/>
    <property type="match status" value="1"/>
</dbReference>
<keyword evidence="9 10" id="KW-0544">Nucleosome core</keyword>
<feature type="compositionally biased region" description="Polar residues" evidence="11">
    <location>
        <begin position="25"/>
        <end position="36"/>
    </location>
</feature>
<evidence type="ECO:0000256" key="9">
    <source>
        <dbReference type="ARBA" id="ARBA00023269"/>
    </source>
</evidence>
<dbReference type="GO" id="GO:0005634">
    <property type="term" value="C:nucleus"/>
    <property type="evidence" value="ECO:0007669"/>
    <property type="project" value="UniProtKB-SubCell"/>
</dbReference>
<dbReference type="GO" id="GO:0030527">
    <property type="term" value="F:structural constituent of chromatin"/>
    <property type="evidence" value="ECO:0007669"/>
    <property type="project" value="InterPro"/>
</dbReference>
<dbReference type="InterPro" id="IPR001951">
    <property type="entry name" value="Histone_H4"/>
</dbReference>
<evidence type="ECO:0000256" key="5">
    <source>
        <dbReference type="ARBA" id="ARBA00011538"/>
    </source>
</evidence>
<feature type="region of interest" description="Disordered" evidence="11">
    <location>
        <begin position="1"/>
        <end position="60"/>
    </location>
</feature>
<dbReference type="GO" id="GO:0046982">
    <property type="term" value="F:protein heterodimerization activity"/>
    <property type="evidence" value="ECO:0007669"/>
    <property type="project" value="InterPro"/>
</dbReference>
<evidence type="ECO:0000256" key="6">
    <source>
        <dbReference type="ARBA" id="ARBA00022454"/>
    </source>
</evidence>
<keyword evidence="8 10" id="KW-0539">Nucleus</keyword>
<sequence length="151" mass="16386">MARQKFSSINGPNVLIRSDVRHGGPSNSAAHTTSSRPSTIGTGGKGKTSGPKGLGLEGKTLKRHRKVLRDNIQGVTKGDIRRLARRGGVKRISGMIYDETRTTLRRHLEMLLKDIAAVVQVAGRKTVCVSDVVFVLNRLGRPIYGFGEGVR</sequence>
<organism evidence="12 13">
    <name type="scientific">Lecanosticta acicola</name>
    <dbReference type="NCBI Taxonomy" id="111012"/>
    <lineage>
        <taxon>Eukaryota</taxon>
        <taxon>Fungi</taxon>
        <taxon>Dikarya</taxon>
        <taxon>Ascomycota</taxon>
        <taxon>Pezizomycotina</taxon>
        <taxon>Dothideomycetes</taxon>
        <taxon>Dothideomycetidae</taxon>
        <taxon>Mycosphaerellales</taxon>
        <taxon>Mycosphaerellaceae</taxon>
        <taxon>Lecanosticta</taxon>
    </lineage>
</organism>
<evidence type="ECO:0000256" key="8">
    <source>
        <dbReference type="ARBA" id="ARBA00023242"/>
    </source>
</evidence>
<reference evidence="12" key="1">
    <citation type="submission" date="2023-11" db="EMBL/GenBank/DDBJ databases">
        <authorList>
            <person name="Alioto T."/>
            <person name="Alioto T."/>
            <person name="Gomez Garrido J."/>
        </authorList>
    </citation>
    <scope>NUCLEOTIDE SEQUENCE</scope>
</reference>
<evidence type="ECO:0000313" key="12">
    <source>
        <dbReference type="EMBL" id="CAK3925828.1"/>
    </source>
</evidence>
<dbReference type="SMART" id="SM00417">
    <property type="entry name" value="H4"/>
    <property type="match status" value="1"/>
</dbReference>
<proteinExistence type="inferred from homology"/>
<evidence type="ECO:0000256" key="4">
    <source>
        <dbReference type="ARBA" id="ARBA00006564"/>
    </source>
</evidence>
<dbReference type="GO" id="GO:0003677">
    <property type="term" value="F:DNA binding"/>
    <property type="evidence" value="ECO:0007669"/>
    <property type="project" value="UniProtKB-KW"/>
</dbReference>
<dbReference type="AlphaFoldDB" id="A0AAI8YVP2"/>
<evidence type="ECO:0000256" key="3">
    <source>
        <dbReference type="ARBA" id="ARBA00004286"/>
    </source>
</evidence>
<evidence type="ECO:0000256" key="11">
    <source>
        <dbReference type="SAM" id="MobiDB-lite"/>
    </source>
</evidence>
<protein>
    <recommendedName>
        <fullName evidence="10">Histone H4</fullName>
    </recommendedName>
</protein>
<comment type="caution">
    <text evidence="12">The sequence shown here is derived from an EMBL/GenBank/DDBJ whole genome shotgun (WGS) entry which is preliminary data.</text>
</comment>
<dbReference type="GO" id="GO:0000786">
    <property type="term" value="C:nucleosome"/>
    <property type="evidence" value="ECO:0007669"/>
    <property type="project" value="UniProtKB-KW"/>
</dbReference>
<evidence type="ECO:0000256" key="10">
    <source>
        <dbReference type="RuleBase" id="RU000528"/>
    </source>
</evidence>
<dbReference type="FunFam" id="1.10.20.10:FF:000012">
    <property type="entry name" value="Histone H4"/>
    <property type="match status" value="1"/>
</dbReference>
<accession>A0AAI8YVP2</accession>
<evidence type="ECO:0000256" key="1">
    <source>
        <dbReference type="ARBA" id="ARBA00002001"/>
    </source>
</evidence>
<keyword evidence="7 10" id="KW-0238">DNA-binding</keyword>
<comment type="subcellular location">
    <subcellularLocation>
        <location evidence="3">Chromosome</location>
    </subcellularLocation>
    <subcellularLocation>
        <location evidence="2">Nucleus</location>
    </subcellularLocation>
</comment>
<dbReference type="Gene3D" id="1.10.20.10">
    <property type="entry name" value="Histone, subunit A"/>
    <property type="match status" value="1"/>
</dbReference>
<dbReference type="Proteomes" id="UP001296104">
    <property type="component" value="Unassembled WGS sequence"/>
</dbReference>
<evidence type="ECO:0000313" key="13">
    <source>
        <dbReference type="Proteomes" id="UP001296104"/>
    </source>
</evidence>
<dbReference type="PANTHER" id="PTHR10484">
    <property type="entry name" value="HISTONE H4"/>
    <property type="match status" value="1"/>
</dbReference>
<keyword evidence="13" id="KW-1185">Reference proteome</keyword>
<comment type="similarity">
    <text evidence="4 10">Belongs to the histone H4 family.</text>
</comment>
<dbReference type="PRINTS" id="PR00623">
    <property type="entry name" value="HISTONEH4"/>
</dbReference>
<evidence type="ECO:0000256" key="7">
    <source>
        <dbReference type="ARBA" id="ARBA00023125"/>
    </source>
</evidence>
<dbReference type="InterPro" id="IPR009072">
    <property type="entry name" value="Histone-fold"/>
</dbReference>
<dbReference type="SUPFAM" id="SSF47113">
    <property type="entry name" value="Histone-fold"/>
    <property type="match status" value="1"/>
</dbReference>